<accession>A0A8J9S5J5</accession>
<dbReference type="Gene3D" id="3.40.50.300">
    <property type="entry name" value="P-loop containing nucleotide triphosphate hydrolases"/>
    <property type="match status" value="1"/>
</dbReference>
<dbReference type="EMBL" id="OU594960">
    <property type="protein sequence ID" value="CAG9283721.1"/>
    <property type="molecule type" value="Genomic_DNA"/>
</dbReference>
<dbReference type="Pfam" id="PF00025">
    <property type="entry name" value="Arf"/>
    <property type="match status" value="1"/>
</dbReference>
<feature type="binding site" evidence="12">
    <location>
        <position position="156"/>
    </location>
    <ligand>
        <name>GTP</name>
        <dbReference type="ChEBI" id="CHEBI:37565"/>
    </ligand>
</feature>
<dbReference type="AlphaFoldDB" id="A0A8J9S5J5"/>
<dbReference type="PROSITE" id="PS51422">
    <property type="entry name" value="SAR1"/>
    <property type="match status" value="1"/>
</dbReference>
<feature type="binding site" evidence="14">
    <location>
        <position position="21"/>
    </location>
    <ligand>
        <name>Mg(2+)</name>
        <dbReference type="ChEBI" id="CHEBI:18420"/>
    </ligand>
</feature>
<feature type="binding site" evidence="12">
    <location>
        <position position="118"/>
    </location>
    <ligand>
        <name>GTP</name>
        <dbReference type="ChEBI" id="CHEBI:37565"/>
    </ligand>
</feature>
<dbReference type="GO" id="GO:0003924">
    <property type="term" value="F:GTPase activity"/>
    <property type="evidence" value="ECO:0007669"/>
    <property type="project" value="InterPro"/>
</dbReference>
<dbReference type="PANTHER" id="PTHR45684">
    <property type="entry name" value="RE74312P"/>
    <property type="match status" value="1"/>
</dbReference>
<keyword evidence="6 15" id="KW-0256">Endoplasmic reticulum</keyword>
<dbReference type="InterPro" id="IPR027417">
    <property type="entry name" value="P-loop_NTPase"/>
</dbReference>
<feature type="binding site" evidence="13">
    <location>
        <begin position="14"/>
        <end position="21"/>
    </location>
    <ligand>
        <name>GTP</name>
        <dbReference type="ChEBI" id="CHEBI:37565"/>
    </ligand>
</feature>
<keyword evidence="8 15" id="KW-0653">Protein transport</keyword>
<dbReference type="Proteomes" id="UP000836788">
    <property type="component" value="Chromosome 19"/>
</dbReference>
<keyword evidence="11" id="KW-0460">Magnesium</keyword>
<dbReference type="GO" id="GO:0005794">
    <property type="term" value="C:Golgi apparatus"/>
    <property type="evidence" value="ECO:0007669"/>
    <property type="project" value="UniProtKB-SubCell"/>
</dbReference>
<reference evidence="16" key="1">
    <citation type="submission" date="2022-02" db="EMBL/GenBank/DDBJ databases">
        <authorList>
            <person name="Giguere J D."/>
        </authorList>
    </citation>
    <scope>NUCLEOTIDE SEQUENCE</scope>
    <source>
        <strain evidence="16">CCAP 1055/1</strain>
    </source>
</reference>
<evidence type="ECO:0000256" key="8">
    <source>
        <dbReference type="ARBA" id="ARBA00022927"/>
    </source>
</evidence>
<dbReference type="GO" id="GO:0005783">
    <property type="term" value="C:endoplasmic reticulum"/>
    <property type="evidence" value="ECO:0007669"/>
    <property type="project" value="UniProtKB-SubCell"/>
</dbReference>
<feature type="binding site" evidence="14">
    <location>
        <position position="38"/>
    </location>
    <ligand>
        <name>Mg(2+)</name>
        <dbReference type="ChEBI" id="CHEBI:18420"/>
    </ligand>
</feature>
<evidence type="ECO:0000256" key="10">
    <source>
        <dbReference type="ARBA" id="ARBA00023134"/>
    </source>
</evidence>
<dbReference type="PRINTS" id="PR00328">
    <property type="entry name" value="SAR1GTPBP"/>
</dbReference>
<evidence type="ECO:0000256" key="7">
    <source>
        <dbReference type="ARBA" id="ARBA00022892"/>
    </source>
</evidence>
<dbReference type="SUPFAM" id="SSF52540">
    <property type="entry name" value="P-loop containing nucleoside triphosphate hydrolases"/>
    <property type="match status" value="1"/>
</dbReference>
<feature type="binding site" evidence="13">
    <location>
        <begin position="117"/>
        <end position="120"/>
    </location>
    <ligand>
        <name>GTP</name>
        <dbReference type="ChEBI" id="CHEBI:37565"/>
    </ligand>
</feature>
<evidence type="ECO:0000256" key="9">
    <source>
        <dbReference type="ARBA" id="ARBA00023034"/>
    </source>
</evidence>
<evidence type="ECO:0000256" key="13">
    <source>
        <dbReference type="PIRSR" id="PIRSR606689-1"/>
    </source>
</evidence>
<evidence type="ECO:0000256" key="11">
    <source>
        <dbReference type="PIRSR" id="PIRSR606687-1"/>
    </source>
</evidence>
<proteinExistence type="inferred from homology"/>
<feature type="binding site" evidence="12">
    <location>
        <position position="157"/>
    </location>
    <ligand>
        <name>GTP</name>
        <dbReference type="ChEBI" id="CHEBI:37565"/>
    </ligand>
</feature>
<dbReference type="GO" id="GO:0016192">
    <property type="term" value="P:vesicle-mediated transport"/>
    <property type="evidence" value="ECO:0007669"/>
    <property type="project" value="UniProtKB-KW"/>
</dbReference>
<comment type="similarity">
    <text evidence="3 15">Belongs to the small GTPase superfamily. SAR1 family.</text>
</comment>
<keyword evidence="4 15" id="KW-0813">Transport</keyword>
<dbReference type="GO" id="GO:0005525">
    <property type="term" value="F:GTP binding"/>
    <property type="evidence" value="ECO:0007669"/>
    <property type="project" value="UniProtKB-KW"/>
</dbReference>
<feature type="binding site" evidence="12">
    <location>
        <position position="19"/>
    </location>
    <ligand>
        <name>GTP</name>
        <dbReference type="ChEBI" id="CHEBI:37565"/>
    </ligand>
</feature>
<organism evidence="16">
    <name type="scientific">Phaeodactylum tricornutum</name>
    <name type="common">Diatom</name>
    <dbReference type="NCBI Taxonomy" id="2850"/>
    <lineage>
        <taxon>Eukaryota</taxon>
        <taxon>Sar</taxon>
        <taxon>Stramenopiles</taxon>
        <taxon>Ochrophyta</taxon>
        <taxon>Bacillariophyta</taxon>
        <taxon>Bacillariophyceae</taxon>
        <taxon>Bacillariophycidae</taxon>
        <taxon>Naviculales</taxon>
        <taxon>Phaeodactylaceae</taxon>
        <taxon>Phaeodactylum</taxon>
    </lineage>
</organism>
<dbReference type="SMART" id="SM00178">
    <property type="entry name" value="SAR"/>
    <property type="match status" value="1"/>
</dbReference>
<evidence type="ECO:0000256" key="1">
    <source>
        <dbReference type="ARBA" id="ARBA00004240"/>
    </source>
</evidence>
<dbReference type="InterPro" id="IPR006689">
    <property type="entry name" value="Small_GTPase_ARF/SAR"/>
</dbReference>
<feature type="binding site" evidence="11">
    <location>
        <position position="16"/>
    </location>
    <ligand>
        <name>Mg(2+)</name>
        <dbReference type="ChEBI" id="CHEBI:18420"/>
    </ligand>
</feature>
<feature type="binding site" evidence="12">
    <location>
        <position position="22"/>
    </location>
    <ligand>
        <name>GTP</name>
        <dbReference type="ChEBI" id="CHEBI:37565"/>
    </ligand>
</feature>
<keyword evidence="10 13" id="KW-0342">GTP-binding</keyword>
<gene>
    <name evidence="16" type="ORF">PTTT1_LOCUS23732</name>
</gene>
<feature type="binding site" evidence="12">
    <location>
        <position position="21"/>
    </location>
    <ligand>
        <name>GTP</name>
        <dbReference type="ChEBI" id="CHEBI:37565"/>
    </ligand>
</feature>
<evidence type="ECO:0000256" key="14">
    <source>
        <dbReference type="PIRSR" id="PIRSR606689-2"/>
    </source>
</evidence>
<dbReference type="NCBIfam" id="TIGR00231">
    <property type="entry name" value="small_GTP"/>
    <property type="match status" value="1"/>
</dbReference>
<evidence type="ECO:0000256" key="5">
    <source>
        <dbReference type="ARBA" id="ARBA00022741"/>
    </source>
</evidence>
<feature type="non-terminal residue" evidence="16">
    <location>
        <position position="1"/>
    </location>
</feature>
<feature type="binding site" evidence="12">
    <location>
        <position position="117"/>
    </location>
    <ligand>
        <name>GTP</name>
        <dbReference type="ChEBI" id="CHEBI:37565"/>
    </ligand>
</feature>
<keyword evidence="11" id="KW-0479">Metal-binding</keyword>
<dbReference type="PROSITE" id="PS51417">
    <property type="entry name" value="ARF"/>
    <property type="match status" value="1"/>
</dbReference>
<name>A0A8J9S5J5_PHATR</name>
<evidence type="ECO:0000256" key="3">
    <source>
        <dbReference type="ARBA" id="ARBA00007507"/>
    </source>
</evidence>
<dbReference type="SMART" id="SM00177">
    <property type="entry name" value="ARF"/>
    <property type="match status" value="1"/>
</dbReference>
<evidence type="ECO:0000256" key="2">
    <source>
        <dbReference type="ARBA" id="ARBA00004555"/>
    </source>
</evidence>
<comment type="subcellular location">
    <subcellularLocation>
        <location evidence="1">Endoplasmic reticulum</location>
    </subcellularLocation>
    <subcellularLocation>
        <location evidence="2">Golgi apparatus</location>
    </subcellularLocation>
</comment>
<dbReference type="InterPro" id="IPR005225">
    <property type="entry name" value="Small_GTP-bd"/>
</dbReference>
<evidence type="ECO:0000256" key="12">
    <source>
        <dbReference type="PIRSR" id="PIRSR606687-2"/>
    </source>
</evidence>
<sequence length="174" mass="19712">LGLSNKQGQLLLLGLDNAGKTTLLHRLRTGDIRHFPPTDRPSQEYFRYGNVSFQAWDLGGHEAVRHLWEDYVSTQVSAVFFMIDATDDGRVEEAAYELDALIGEQLVKDIPVAVLLNKCDEEERALTSADICRRIEYDNLAQTQGTDKMAVFRISVLKGEGYQDAFRWISNFLT</sequence>
<feature type="binding site" evidence="12">
    <location>
        <position position="17"/>
    </location>
    <ligand>
        <name>GTP</name>
        <dbReference type="ChEBI" id="CHEBI:37565"/>
    </ligand>
</feature>
<keyword evidence="9 15" id="KW-0333">Golgi apparatus</keyword>
<keyword evidence="7 15" id="KW-0931">ER-Golgi transport</keyword>
<keyword evidence="5 12" id="KW-0547">Nucleotide-binding</keyword>
<evidence type="ECO:0000256" key="6">
    <source>
        <dbReference type="ARBA" id="ARBA00022824"/>
    </source>
</evidence>
<protein>
    <submittedName>
        <fullName evidence="16">Uncharacterized protein</fullName>
    </submittedName>
</protein>
<evidence type="ECO:0000256" key="4">
    <source>
        <dbReference type="ARBA" id="ARBA00022448"/>
    </source>
</evidence>
<feature type="binding site" evidence="12">
    <location>
        <position position="20"/>
    </location>
    <ligand>
        <name>GTP</name>
        <dbReference type="ChEBI" id="CHEBI:37565"/>
    </ligand>
</feature>
<evidence type="ECO:0000256" key="15">
    <source>
        <dbReference type="RuleBase" id="RU003926"/>
    </source>
</evidence>
<evidence type="ECO:0000313" key="16">
    <source>
        <dbReference type="EMBL" id="CAG9283721.1"/>
    </source>
</evidence>
<dbReference type="InterPro" id="IPR006687">
    <property type="entry name" value="Small_GTPase_SAR1"/>
</dbReference>
<feature type="binding site" evidence="12">
    <location>
        <position position="120"/>
    </location>
    <ligand>
        <name>GTP</name>
        <dbReference type="ChEBI" id="CHEBI:37565"/>
    </ligand>
</feature>
<dbReference type="GO" id="GO:0046872">
    <property type="term" value="F:metal ion binding"/>
    <property type="evidence" value="ECO:0007669"/>
    <property type="project" value="UniProtKB-KW"/>
</dbReference>
<dbReference type="GO" id="GO:0006886">
    <property type="term" value="P:intracellular protein transport"/>
    <property type="evidence" value="ECO:0007669"/>
    <property type="project" value="InterPro"/>
</dbReference>
<feature type="binding site" evidence="13">
    <location>
        <position position="60"/>
    </location>
    <ligand>
        <name>GTP</name>
        <dbReference type="ChEBI" id="CHEBI:37565"/>
    </ligand>
</feature>